<organism evidence="2">
    <name type="scientific">marine sediment metagenome</name>
    <dbReference type="NCBI Taxonomy" id="412755"/>
    <lineage>
        <taxon>unclassified sequences</taxon>
        <taxon>metagenomes</taxon>
        <taxon>ecological metagenomes</taxon>
    </lineage>
</organism>
<dbReference type="Gene3D" id="3.40.50.2000">
    <property type="entry name" value="Glycogen Phosphorylase B"/>
    <property type="match status" value="2"/>
</dbReference>
<dbReference type="PANTHER" id="PTHR12526">
    <property type="entry name" value="GLYCOSYLTRANSFERASE"/>
    <property type="match status" value="1"/>
</dbReference>
<name>X0VZJ8_9ZZZZ</name>
<feature type="domain" description="Glycosyl transferase family 1" evidence="1">
    <location>
        <begin position="1"/>
        <end position="56"/>
    </location>
</feature>
<accession>X0VZJ8</accession>
<evidence type="ECO:0000313" key="2">
    <source>
        <dbReference type="EMBL" id="GAG17858.1"/>
    </source>
</evidence>
<proteinExistence type="predicted"/>
<dbReference type="Pfam" id="PF00534">
    <property type="entry name" value="Glycos_transf_1"/>
    <property type="match status" value="1"/>
</dbReference>
<dbReference type="InterPro" id="IPR001296">
    <property type="entry name" value="Glyco_trans_1"/>
</dbReference>
<sequence length="89" mass="10020">SFGITAIEAMACGLPVIASNIGGLRELIIDSFNGYLFKTESHKSLTETIKKAENTKWDNQAISIWAKENYGWDNWAKEMIKVVKDIVKK</sequence>
<dbReference type="GO" id="GO:0016757">
    <property type="term" value="F:glycosyltransferase activity"/>
    <property type="evidence" value="ECO:0007669"/>
    <property type="project" value="InterPro"/>
</dbReference>
<dbReference type="PANTHER" id="PTHR12526:SF634">
    <property type="entry name" value="BLL3361 PROTEIN"/>
    <property type="match status" value="1"/>
</dbReference>
<comment type="caution">
    <text evidence="2">The sequence shown here is derived from an EMBL/GenBank/DDBJ whole genome shotgun (WGS) entry which is preliminary data.</text>
</comment>
<dbReference type="EMBL" id="BARS01030095">
    <property type="protein sequence ID" value="GAG17858.1"/>
    <property type="molecule type" value="Genomic_DNA"/>
</dbReference>
<dbReference type="AlphaFoldDB" id="X0VZJ8"/>
<feature type="non-terminal residue" evidence="2">
    <location>
        <position position="1"/>
    </location>
</feature>
<reference evidence="2" key="1">
    <citation type="journal article" date="2014" name="Front. Microbiol.">
        <title>High frequency of phylogenetically diverse reductive dehalogenase-homologous genes in deep subseafloor sedimentary metagenomes.</title>
        <authorList>
            <person name="Kawai M."/>
            <person name="Futagami T."/>
            <person name="Toyoda A."/>
            <person name="Takaki Y."/>
            <person name="Nishi S."/>
            <person name="Hori S."/>
            <person name="Arai W."/>
            <person name="Tsubouchi T."/>
            <person name="Morono Y."/>
            <person name="Uchiyama I."/>
            <person name="Ito T."/>
            <person name="Fujiyama A."/>
            <person name="Inagaki F."/>
            <person name="Takami H."/>
        </authorList>
    </citation>
    <scope>NUCLEOTIDE SEQUENCE</scope>
    <source>
        <strain evidence="2">Expedition CK06-06</strain>
    </source>
</reference>
<gene>
    <name evidence="2" type="ORF">S01H1_46971</name>
</gene>
<evidence type="ECO:0000259" key="1">
    <source>
        <dbReference type="Pfam" id="PF00534"/>
    </source>
</evidence>
<protein>
    <recommendedName>
        <fullName evidence="1">Glycosyl transferase family 1 domain-containing protein</fullName>
    </recommendedName>
</protein>
<dbReference type="SUPFAM" id="SSF53756">
    <property type="entry name" value="UDP-Glycosyltransferase/glycogen phosphorylase"/>
    <property type="match status" value="1"/>
</dbReference>